<protein>
    <submittedName>
        <fullName evidence="4">DUF4200 domain-containing protein</fullName>
    </submittedName>
</protein>
<evidence type="ECO:0000313" key="3">
    <source>
        <dbReference type="Proteomes" id="UP000095282"/>
    </source>
</evidence>
<accession>A0A1I7U4W8</accession>
<name>A0A1I7U4W8_9PELO</name>
<keyword evidence="2" id="KW-0812">Transmembrane</keyword>
<keyword evidence="3" id="KW-1185">Reference proteome</keyword>
<keyword evidence="2" id="KW-1133">Transmembrane helix</keyword>
<organism evidence="3 4">
    <name type="scientific">Caenorhabditis tropicalis</name>
    <dbReference type="NCBI Taxonomy" id="1561998"/>
    <lineage>
        <taxon>Eukaryota</taxon>
        <taxon>Metazoa</taxon>
        <taxon>Ecdysozoa</taxon>
        <taxon>Nematoda</taxon>
        <taxon>Chromadorea</taxon>
        <taxon>Rhabditida</taxon>
        <taxon>Rhabditina</taxon>
        <taxon>Rhabditomorpha</taxon>
        <taxon>Rhabditoidea</taxon>
        <taxon>Rhabditidae</taxon>
        <taxon>Peloderinae</taxon>
        <taxon>Caenorhabditis</taxon>
    </lineage>
</organism>
<proteinExistence type="predicted"/>
<keyword evidence="2" id="KW-0472">Membrane</keyword>
<dbReference type="WBParaSite" id="Csp11.Scaffold629.g14882.t1">
    <property type="protein sequence ID" value="Csp11.Scaffold629.g14882.t1"/>
    <property type="gene ID" value="Csp11.Scaffold629.g14882"/>
</dbReference>
<reference evidence="4" key="1">
    <citation type="submission" date="2016-11" db="UniProtKB">
        <authorList>
            <consortium name="WormBaseParasite"/>
        </authorList>
    </citation>
    <scope>IDENTIFICATION</scope>
</reference>
<feature type="coiled-coil region" evidence="1">
    <location>
        <begin position="209"/>
        <end position="236"/>
    </location>
</feature>
<keyword evidence="1" id="KW-0175">Coiled coil</keyword>
<dbReference type="eggNOG" id="ENOG502TIHT">
    <property type="taxonomic scope" value="Eukaryota"/>
</dbReference>
<evidence type="ECO:0000313" key="4">
    <source>
        <dbReference type="WBParaSite" id="Csp11.Scaffold629.g14882.t1"/>
    </source>
</evidence>
<evidence type="ECO:0000256" key="2">
    <source>
        <dbReference type="SAM" id="Phobius"/>
    </source>
</evidence>
<dbReference type="AlphaFoldDB" id="A0A1I7U4W8"/>
<sequence length="283" mass="33664">MILSERTTPHWVLPRVTSVETCLSAQQGEERLDGQNEWIYNRGVDRIQIFKKFPKKLQRYNPPTTSAQSYCHGCIRQIRKVNTVMREQYLSEVNHQVDRNHMMTRIRDLERQLASERAQKNGLKVMVARGRGEGEVPDQMRDLMKVNEELRKALENVKEEPETFPFDEWKQGFEEHWSNRYEDLKEFAMDKTEDADYYKRKEQTQRDAVDHHKREIHRLKKLVAEKNEMIELLRADEFESFEMEEWENGKGGKEGGTGSGRDRIDIFFCLILIFFMVLMISEI</sequence>
<evidence type="ECO:0000256" key="1">
    <source>
        <dbReference type="SAM" id="Coils"/>
    </source>
</evidence>
<dbReference type="Proteomes" id="UP000095282">
    <property type="component" value="Unplaced"/>
</dbReference>
<feature type="coiled-coil region" evidence="1">
    <location>
        <begin position="99"/>
        <end position="160"/>
    </location>
</feature>
<feature type="transmembrane region" description="Helical" evidence="2">
    <location>
        <begin position="264"/>
        <end position="281"/>
    </location>
</feature>